<name>A0A1R0H2Z2_9FUNG</name>
<dbReference type="Proteomes" id="UP000187455">
    <property type="component" value="Unassembled WGS sequence"/>
</dbReference>
<sequence length="276" mass="31674">MSTREDANQIIKLFNLKNIEGCNEPLKVKFADTNEQKKIKRVTPISPTPESPIILSPIIVYQPTSPMSPYHFSEGYYDRPNSPNSNVIPTIGLTSPVYYPNPGYVSPVYAFHPGSPTLQGHSMPQVYSPFPIYPTISGANYGDQRQPQQQQYTHQQMYNQEQPQQQMYNHRQPSQQMQVQQVQNQQMQQQMQNQQMQDQQQQQYIQSYQYQSLVRNHDGSYSQPNPSHNYGSHHSGYSSPGYISPLSLSPRPTYSHLPSNESHNNNNRNHSDGKNS</sequence>
<evidence type="ECO:0000256" key="1">
    <source>
        <dbReference type="SAM" id="MobiDB-lite"/>
    </source>
</evidence>
<feature type="region of interest" description="Disordered" evidence="1">
    <location>
        <begin position="216"/>
        <end position="276"/>
    </location>
</feature>
<dbReference type="AlphaFoldDB" id="A0A1R0H2Z2"/>
<organism evidence="2 3">
    <name type="scientific">Smittium mucronatum</name>
    <dbReference type="NCBI Taxonomy" id="133383"/>
    <lineage>
        <taxon>Eukaryota</taxon>
        <taxon>Fungi</taxon>
        <taxon>Fungi incertae sedis</taxon>
        <taxon>Zoopagomycota</taxon>
        <taxon>Kickxellomycotina</taxon>
        <taxon>Harpellomycetes</taxon>
        <taxon>Harpellales</taxon>
        <taxon>Legeriomycetaceae</taxon>
        <taxon>Smittium</taxon>
    </lineage>
</organism>
<dbReference type="EMBL" id="LSSL01000878">
    <property type="protein sequence ID" value="OLY83491.1"/>
    <property type="molecule type" value="Genomic_DNA"/>
</dbReference>
<keyword evidence="3" id="KW-1185">Reference proteome</keyword>
<protein>
    <submittedName>
        <fullName evidence="2">Uncharacterized protein</fullName>
    </submittedName>
</protein>
<reference evidence="2 3" key="1">
    <citation type="journal article" date="2016" name="Mol. Biol. Evol.">
        <title>Genome-Wide Survey of Gut Fungi (Harpellales) Reveals the First Horizontally Transferred Ubiquitin Gene from a Mosquito Host.</title>
        <authorList>
            <person name="Wang Y."/>
            <person name="White M.M."/>
            <person name="Kvist S."/>
            <person name="Moncalvo J.M."/>
        </authorList>
    </citation>
    <scope>NUCLEOTIDE SEQUENCE [LARGE SCALE GENOMIC DNA]</scope>
    <source>
        <strain evidence="2 3">ALG-7-W6</strain>
    </source>
</reference>
<feature type="compositionally biased region" description="Low complexity" evidence="1">
    <location>
        <begin position="224"/>
        <end position="268"/>
    </location>
</feature>
<accession>A0A1R0H2Z2</accession>
<proteinExistence type="predicted"/>
<evidence type="ECO:0000313" key="2">
    <source>
        <dbReference type="EMBL" id="OLY83491.1"/>
    </source>
</evidence>
<gene>
    <name evidence="2" type="ORF">AYI68_g2365</name>
</gene>
<comment type="caution">
    <text evidence="2">The sequence shown here is derived from an EMBL/GenBank/DDBJ whole genome shotgun (WGS) entry which is preliminary data.</text>
</comment>
<evidence type="ECO:0000313" key="3">
    <source>
        <dbReference type="Proteomes" id="UP000187455"/>
    </source>
</evidence>
<dbReference type="OrthoDB" id="271725at2759"/>